<name>A0A392SAH9_9FABA</name>
<reference evidence="1 2" key="1">
    <citation type="journal article" date="2018" name="Front. Plant Sci.">
        <title>Red Clover (Trifolium pratense) and Zigzag Clover (T. medium) - A Picture of Genomic Similarities and Differences.</title>
        <authorList>
            <person name="Dluhosova J."/>
            <person name="Istvanek J."/>
            <person name="Nedelnik J."/>
            <person name="Repkova J."/>
        </authorList>
    </citation>
    <scope>NUCLEOTIDE SEQUENCE [LARGE SCALE GENOMIC DNA]</scope>
    <source>
        <strain evidence="2">cv. 10/8</strain>
        <tissue evidence="1">Leaf</tissue>
    </source>
</reference>
<keyword evidence="2" id="KW-1185">Reference proteome</keyword>
<organism evidence="1 2">
    <name type="scientific">Trifolium medium</name>
    <dbReference type="NCBI Taxonomy" id="97028"/>
    <lineage>
        <taxon>Eukaryota</taxon>
        <taxon>Viridiplantae</taxon>
        <taxon>Streptophyta</taxon>
        <taxon>Embryophyta</taxon>
        <taxon>Tracheophyta</taxon>
        <taxon>Spermatophyta</taxon>
        <taxon>Magnoliopsida</taxon>
        <taxon>eudicotyledons</taxon>
        <taxon>Gunneridae</taxon>
        <taxon>Pentapetalae</taxon>
        <taxon>rosids</taxon>
        <taxon>fabids</taxon>
        <taxon>Fabales</taxon>
        <taxon>Fabaceae</taxon>
        <taxon>Papilionoideae</taxon>
        <taxon>50 kb inversion clade</taxon>
        <taxon>NPAAA clade</taxon>
        <taxon>Hologalegina</taxon>
        <taxon>IRL clade</taxon>
        <taxon>Trifolieae</taxon>
        <taxon>Trifolium</taxon>
    </lineage>
</organism>
<evidence type="ECO:0000313" key="2">
    <source>
        <dbReference type="Proteomes" id="UP000265520"/>
    </source>
</evidence>
<dbReference type="Proteomes" id="UP000265520">
    <property type="component" value="Unassembled WGS sequence"/>
</dbReference>
<proteinExistence type="predicted"/>
<sequence>MDPSLPLASSDISNKIEMLFEKLKDLPPHDSSRLHEEFTIMMVDILKSEIPFINSSFDYYNNFQDDSVRQ</sequence>
<accession>A0A392SAH9</accession>
<protein>
    <submittedName>
        <fullName evidence="1">Uncharacterized protein</fullName>
    </submittedName>
</protein>
<evidence type="ECO:0000313" key="1">
    <source>
        <dbReference type="EMBL" id="MCI45679.1"/>
    </source>
</evidence>
<dbReference type="AlphaFoldDB" id="A0A392SAH9"/>
<comment type="caution">
    <text evidence="1">The sequence shown here is derived from an EMBL/GenBank/DDBJ whole genome shotgun (WGS) entry which is preliminary data.</text>
</comment>
<feature type="non-terminal residue" evidence="1">
    <location>
        <position position="70"/>
    </location>
</feature>
<dbReference type="EMBL" id="LXQA010347144">
    <property type="protein sequence ID" value="MCI45679.1"/>
    <property type="molecule type" value="Genomic_DNA"/>
</dbReference>